<organism evidence="11 15">
    <name type="scientific">Lingula anatina</name>
    <name type="common">Brachiopod</name>
    <name type="synonym">Lingula unguis</name>
    <dbReference type="NCBI Taxonomy" id="7574"/>
    <lineage>
        <taxon>Eukaryota</taxon>
        <taxon>Metazoa</taxon>
        <taxon>Spiralia</taxon>
        <taxon>Lophotrochozoa</taxon>
        <taxon>Brachiopoda</taxon>
        <taxon>Linguliformea</taxon>
        <taxon>Lingulata</taxon>
        <taxon>Lingulida</taxon>
        <taxon>Linguloidea</taxon>
        <taxon>Lingulidae</taxon>
        <taxon>Lingula</taxon>
    </lineage>
</organism>
<proteinExistence type="inferred from homology"/>
<dbReference type="Pfam" id="PF06237">
    <property type="entry name" value="SLC52_ribofla_tr"/>
    <property type="match status" value="1"/>
</dbReference>
<feature type="transmembrane region" description="Helical" evidence="9">
    <location>
        <begin position="48"/>
        <end position="67"/>
    </location>
</feature>
<dbReference type="InterPro" id="IPR009357">
    <property type="entry name" value="Riboflavin_transptr"/>
</dbReference>
<dbReference type="RefSeq" id="XP_013418036.1">
    <property type="nucleotide sequence ID" value="XM_013562582.2"/>
</dbReference>
<evidence type="ECO:0000313" key="13">
    <source>
        <dbReference type="RefSeq" id="XP_013418037.1"/>
    </source>
</evidence>
<feature type="transmembrane region" description="Helical" evidence="9">
    <location>
        <begin position="445"/>
        <end position="469"/>
    </location>
</feature>
<dbReference type="STRING" id="7574.A0A1S3K6I1"/>
<feature type="transmembrane region" description="Helical" evidence="9">
    <location>
        <begin position="410"/>
        <end position="433"/>
    </location>
</feature>
<dbReference type="KEGG" id="lak:106179080"/>
<feature type="region of interest" description="Disordered" evidence="10">
    <location>
        <begin position="1"/>
        <end position="30"/>
    </location>
</feature>
<comment type="function">
    <text evidence="9">Plasma membrane transporter mediating the uptake by cells of the water soluble vitamin B2/riboflavin that plays a key role in biochemical oxidation-reduction reactions of the carbohydrate, lipid, and amino acid metabolism.</text>
</comment>
<evidence type="ECO:0000256" key="8">
    <source>
        <dbReference type="ARBA" id="ARBA00023136"/>
    </source>
</evidence>
<evidence type="ECO:0000256" key="6">
    <source>
        <dbReference type="ARBA" id="ARBA00022692"/>
    </source>
</evidence>
<dbReference type="AlphaFoldDB" id="A0A1S3K6I1"/>
<feature type="transmembrane region" description="Helical" evidence="9">
    <location>
        <begin position="476"/>
        <end position="499"/>
    </location>
</feature>
<feature type="transmembrane region" description="Helical" evidence="9">
    <location>
        <begin position="341"/>
        <end position="360"/>
    </location>
</feature>
<evidence type="ECO:0000313" key="11">
    <source>
        <dbReference type="Proteomes" id="UP000085678"/>
    </source>
</evidence>
<evidence type="ECO:0000313" key="15">
    <source>
        <dbReference type="RefSeq" id="XP_013418039.1"/>
    </source>
</evidence>
<feature type="transmembrane region" description="Helical" evidence="9">
    <location>
        <begin position="186"/>
        <end position="205"/>
    </location>
</feature>
<dbReference type="Proteomes" id="UP000085678">
    <property type="component" value="Unplaced"/>
</dbReference>
<dbReference type="RefSeq" id="XP_013418039.1">
    <property type="nucleotide sequence ID" value="XM_013562585.2"/>
</dbReference>
<keyword evidence="6 9" id="KW-0812">Transmembrane</keyword>
<reference evidence="12 13" key="1">
    <citation type="submission" date="2025-04" db="UniProtKB">
        <authorList>
            <consortium name="RefSeq"/>
        </authorList>
    </citation>
    <scope>IDENTIFICATION</scope>
    <source>
        <tissue evidence="12 13">Gonads</tissue>
    </source>
</reference>
<dbReference type="RefSeq" id="XP_013418038.1">
    <property type="nucleotide sequence ID" value="XM_013562584.2"/>
</dbReference>
<keyword evidence="4 9" id="KW-0813">Transport</keyword>
<keyword evidence="5 9" id="KW-1003">Cell membrane</keyword>
<feature type="transmembrane region" description="Helical" evidence="9">
    <location>
        <begin position="380"/>
        <end position="403"/>
    </location>
</feature>
<dbReference type="RefSeq" id="XP_013418040.1">
    <property type="nucleotide sequence ID" value="XM_013562586.2"/>
</dbReference>
<feature type="region of interest" description="Disordered" evidence="10">
    <location>
        <begin position="279"/>
        <end position="315"/>
    </location>
</feature>
<evidence type="ECO:0000256" key="9">
    <source>
        <dbReference type="RuleBase" id="RU368035"/>
    </source>
</evidence>
<accession>A0A1S3K6I1</accession>
<dbReference type="RefSeq" id="XP_013418037.1">
    <property type="nucleotide sequence ID" value="XM_013562583.2"/>
</dbReference>
<dbReference type="PANTHER" id="PTHR12929:SF10">
    <property type="entry name" value="RIBOFLAVIN TRANSPORTER"/>
    <property type="match status" value="1"/>
</dbReference>
<evidence type="ECO:0000256" key="7">
    <source>
        <dbReference type="ARBA" id="ARBA00022989"/>
    </source>
</evidence>
<evidence type="ECO:0000256" key="5">
    <source>
        <dbReference type="ARBA" id="ARBA00022475"/>
    </source>
</evidence>
<feature type="transmembrane region" description="Helical" evidence="9">
    <location>
        <begin position="244"/>
        <end position="265"/>
    </location>
</feature>
<gene>
    <name evidence="12 13 14 15 16" type="primary">LOC106179080</name>
</gene>
<dbReference type="GeneID" id="106179080"/>
<feature type="transmembrane region" description="Helical" evidence="9">
    <location>
        <begin position="119"/>
        <end position="140"/>
    </location>
</feature>
<name>A0A1S3K6I1_LINAN</name>
<protein>
    <recommendedName>
        <fullName evidence="9">Riboflavin transporter</fullName>
    </recommendedName>
</protein>
<evidence type="ECO:0000256" key="3">
    <source>
        <dbReference type="ARBA" id="ARBA00006366"/>
    </source>
</evidence>
<evidence type="ECO:0000256" key="10">
    <source>
        <dbReference type="SAM" id="MobiDB-lite"/>
    </source>
</evidence>
<feature type="transmembrane region" description="Helical" evidence="9">
    <location>
        <begin position="87"/>
        <end position="107"/>
    </location>
</feature>
<feature type="compositionally biased region" description="Basic and acidic residues" evidence="10">
    <location>
        <begin position="8"/>
        <end position="17"/>
    </location>
</feature>
<comment type="similarity">
    <text evidence="3 9">Belongs to the riboflavin transporter family.</text>
</comment>
<keyword evidence="7 9" id="KW-1133">Transmembrane helix</keyword>
<sequence>MVQFEEETTVHHTDQHSNHSRRNPSVRRQSSTVSTMALMCYASKSRPVSIPVAVIVALFGIGSWIAINGLWVELPLLVQRLPESWDLPSYLAVIIQIANLGPIIYTVSNCLVPKRIKEVPVAYVVITMGIVSTFLLGLFWEHQTYIAGVKHSTALLALAFCLAFVDCTSSVLFLPYMAVFKEQYMTAYYIGEGFSGLLPSLVALAQGAGEYQCVNQTITNSTTNETSWQLHAVLDPPNFPIKDFFFFLFAMMLTCGISFTALNYLPLCTREHSPCYKEECDAGDQDSEAGSSSDNSLELDAAEPTNDASPKDKNMPHIHSEAKLLDSNIVERTRLKRSISYHLPQNTFILVLILTGWLNALSNGVFPSIQTYSCLPYGQLAYNLAVKLSALANPLACLIAFFLPSTNKKVISSLVGLATAIGVFIMVTAVMSPHPVMHSSVFGKILIVLAWVLMTAFFSYSKVMIAVLLRDEGRKALLWCGAVTQGGSFIGAVVTFLLVNVAKLFKDAPQCPKIQ</sequence>
<feature type="transmembrane region" description="Helical" evidence="9">
    <location>
        <begin position="152"/>
        <end position="174"/>
    </location>
</feature>
<dbReference type="GO" id="GO:0005886">
    <property type="term" value="C:plasma membrane"/>
    <property type="evidence" value="ECO:0007669"/>
    <property type="project" value="UniProtKB-SubCell"/>
</dbReference>
<evidence type="ECO:0000313" key="12">
    <source>
        <dbReference type="RefSeq" id="XP_013418036.1"/>
    </source>
</evidence>
<evidence type="ECO:0000256" key="2">
    <source>
        <dbReference type="ARBA" id="ARBA00004651"/>
    </source>
</evidence>
<evidence type="ECO:0000256" key="1">
    <source>
        <dbReference type="ARBA" id="ARBA00000215"/>
    </source>
</evidence>
<evidence type="ECO:0000256" key="4">
    <source>
        <dbReference type="ARBA" id="ARBA00022448"/>
    </source>
</evidence>
<evidence type="ECO:0000313" key="16">
    <source>
        <dbReference type="RefSeq" id="XP_013418040.1"/>
    </source>
</evidence>
<keyword evidence="11" id="KW-1185">Reference proteome</keyword>
<evidence type="ECO:0000313" key="14">
    <source>
        <dbReference type="RefSeq" id="XP_013418038.1"/>
    </source>
</evidence>
<keyword evidence="8 9" id="KW-0472">Membrane</keyword>
<dbReference type="GO" id="GO:0032217">
    <property type="term" value="F:riboflavin transmembrane transporter activity"/>
    <property type="evidence" value="ECO:0007669"/>
    <property type="project" value="UniProtKB-UniRule"/>
</dbReference>
<comment type="catalytic activity">
    <reaction evidence="1 9">
        <text>riboflavin(in) = riboflavin(out)</text>
        <dbReference type="Rhea" id="RHEA:35015"/>
        <dbReference type="ChEBI" id="CHEBI:57986"/>
    </reaction>
</comment>
<dbReference type="PANTHER" id="PTHR12929">
    <property type="entry name" value="SOLUTE CARRIER FAMILY 52"/>
    <property type="match status" value="1"/>
</dbReference>
<dbReference type="OrthoDB" id="9995836at2759"/>
<comment type="subcellular location">
    <subcellularLocation>
        <location evidence="2 9">Cell membrane</location>
        <topology evidence="2 9">Multi-pass membrane protein</topology>
    </subcellularLocation>
</comment>